<dbReference type="PANTHER" id="PTHR24305">
    <property type="entry name" value="CYTOCHROME P450"/>
    <property type="match status" value="1"/>
</dbReference>
<comment type="similarity">
    <text evidence="2">Belongs to the cytochrome P450 family.</text>
</comment>
<dbReference type="GO" id="GO:0005506">
    <property type="term" value="F:iron ion binding"/>
    <property type="evidence" value="ECO:0007669"/>
    <property type="project" value="InterPro"/>
</dbReference>
<gene>
    <name evidence="6" type="ORF">CC80DRAFT_571476</name>
</gene>
<dbReference type="PANTHER" id="PTHR24305:SF232">
    <property type="entry name" value="P450, PUTATIVE (EUROFUNG)-RELATED"/>
    <property type="match status" value="1"/>
</dbReference>
<accession>A0A6A5TM32</accession>
<sequence length="544" mass="62171">MDGILHRRALPKPIPGIPYNVESSRRRLGDAPHLLAIKKSGRRVRQFWYDLARRHDRPVIQFFMPFSKPCVVVWDFREAQDLLVRRSKELDRGWMNNDMWQGALPHHFIAMDTRDPRFVEAKAVQKDLMTPSFLYSVSAPASYDKVLHLIELWSLKARLAEGRPFEALEDLNHFTADVIFAAALGIEDAESSTVQNMERLRTIGSINPPTDINSVQLFPETQPQGLLQSILKLYWLLTNMRPKNRRAQELRKTILQEHIDRARVRLSQTDEKEPRLHAAVDYMVSRELSAAEKAGRAPMLNTPLFNDLLFGYCLGGQDTTHSVLSFLVKQLSGHQETQSQLRSTLRETYSAAFSERRNPNQQEITRGQVPFLDAFIYEVLRCDTPSPFIIKQTLTDMNVLGTIIPKGTPLFFPLFGASLDEPAFPIPESARSETSQKHSSDIPSDWVSGGYPPHEFHAERWLRTDERGNIIFDQKAGPFLSFGAGVRECWGMRLARLQLKLATTLLVWNFEFEALPGELVDSEVVDVLNAKPKKCFVRLKKIDL</sequence>
<dbReference type="Gene3D" id="1.10.630.10">
    <property type="entry name" value="Cytochrome P450"/>
    <property type="match status" value="1"/>
</dbReference>
<name>A0A6A5TM32_9PLEO</name>
<keyword evidence="4 5" id="KW-0408">Iron</keyword>
<evidence type="ECO:0000256" key="3">
    <source>
        <dbReference type="ARBA" id="ARBA00022723"/>
    </source>
</evidence>
<keyword evidence="7" id="KW-1185">Reference proteome</keyword>
<dbReference type="PRINTS" id="PR00385">
    <property type="entry name" value="P450"/>
</dbReference>
<dbReference type="GO" id="GO:0020037">
    <property type="term" value="F:heme binding"/>
    <property type="evidence" value="ECO:0007669"/>
    <property type="project" value="InterPro"/>
</dbReference>
<dbReference type="PRINTS" id="PR00463">
    <property type="entry name" value="EP450I"/>
</dbReference>
<evidence type="ECO:0000256" key="2">
    <source>
        <dbReference type="ARBA" id="ARBA00010617"/>
    </source>
</evidence>
<dbReference type="OrthoDB" id="1470350at2759"/>
<proteinExistence type="inferred from homology"/>
<feature type="binding site" description="axial binding residue" evidence="5">
    <location>
        <position position="489"/>
    </location>
    <ligand>
        <name>heme</name>
        <dbReference type="ChEBI" id="CHEBI:30413"/>
    </ligand>
    <ligandPart>
        <name>Fe</name>
        <dbReference type="ChEBI" id="CHEBI:18248"/>
    </ligandPart>
</feature>
<protein>
    <submittedName>
        <fullName evidence="6">Putative cytochrome P450</fullName>
    </submittedName>
</protein>
<evidence type="ECO:0000313" key="7">
    <source>
        <dbReference type="Proteomes" id="UP000800035"/>
    </source>
</evidence>
<evidence type="ECO:0000313" key="6">
    <source>
        <dbReference type="EMBL" id="KAF1952762.1"/>
    </source>
</evidence>
<evidence type="ECO:0000256" key="4">
    <source>
        <dbReference type="ARBA" id="ARBA00023004"/>
    </source>
</evidence>
<comment type="cofactor">
    <cofactor evidence="1 5">
        <name>heme</name>
        <dbReference type="ChEBI" id="CHEBI:30413"/>
    </cofactor>
</comment>
<dbReference type="GO" id="GO:0004497">
    <property type="term" value="F:monooxygenase activity"/>
    <property type="evidence" value="ECO:0007669"/>
    <property type="project" value="InterPro"/>
</dbReference>
<dbReference type="InterPro" id="IPR036396">
    <property type="entry name" value="Cyt_P450_sf"/>
</dbReference>
<dbReference type="Pfam" id="PF00067">
    <property type="entry name" value="p450"/>
    <property type="match status" value="2"/>
</dbReference>
<evidence type="ECO:0000256" key="1">
    <source>
        <dbReference type="ARBA" id="ARBA00001971"/>
    </source>
</evidence>
<organism evidence="6 7">
    <name type="scientific">Byssothecium circinans</name>
    <dbReference type="NCBI Taxonomy" id="147558"/>
    <lineage>
        <taxon>Eukaryota</taxon>
        <taxon>Fungi</taxon>
        <taxon>Dikarya</taxon>
        <taxon>Ascomycota</taxon>
        <taxon>Pezizomycotina</taxon>
        <taxon>Dothideomycetes</taxon>
        <taxon>Pleosporomycetidae</taxon>
        <taxon>Pleosporales</taxon>
        <taxon>Massarineae</taxon>
        <taxon>Massarinaceae</taxon>
        <taxon>Byssothecium</taxon>
    </lineage>
</organism>
<reference evidence="6" key="1">
    <citation type="journal article" date="2020" name="Stud. Mycol.">
        <title>101 Dothideomycetes genomes: a test case for predicting lifestyles and emergence of pathogens.</title>
        <authorList>
            <person name="Haridas S."/>
            <person name="Albert R."/>
            <person name="Binder M."/>
            <person name="Bloem J."/>
            <person name="Labutti K."/>
            <person name="Salamov A."/>
            <person name="Andreopoulos B."/>
            <person name="Baker S."/>
            <person name="Barry K."/>
            <person name="Bills G."/>
            <person name="Bluhm B."/>
            <person name="Cannon C."/>
            <person name="Castanera R."/>
            <person name="Culley D."/>
            <person name="Daum C."/>
            <person name="Ezra D."/>
            <person name="Gonzalez J."/>
            <person name="Henrissat B."/>
            <person name="Kuo A."/>
            <person name="Liang C."/>
            <person name="Lipzen A."/>
            <person name="Lutzoni F."/>
            <person name="Magnuson J."/>
            <person name="Mondo S."/>
            <person name="Nolan M."/>
            <person name="Ohm R."/>
            <person name="Pangilinan J."/>
            <person name="Park H.-J."/>
            <person name="Ramirez L."/>
            <person name="Alfaro M."/>
            <person name="Sun H."/>
            <person name="Tritt A."/>
            <person name="Yoshinaga Y."/>
            <person name="Zwiers L.-H."/>
            <person name="Turgeon B."/>
            <person name="Goodwin S."/>
            <person name="Spatafora J."/>
            <person name="Crous P."/>
            <person name="Grigoriev I."/>
        </authorList>
    </citation>
    <scope>NUCLEOTIDE SEQUENCE</scope>
    <source>
        <strain evidence="6">CBS 675.92</strain>
    </source>
</reference>
<dbReference type="InterPro" id="IPR050121">
    <property type="entry name" value="Cytochrome_P450_monoxygenase"/>
</dbReference>
<dbReference type="InterPro" id="IPR001128">
    <property type="entry name" value="Cyt_P450"/>
</dbReference>
<keyword evidence="3 5" id="KW-0479">Metal-binding</keyword>
<dbReference type="EMBL" id="ML977008">
    <property type="protein sequence ID" value="KAF1952762.1"/>
    <property type="molecule type" value="Genomic_DNA"/>
</dbReference>
<dbReference type="AlphaFoldDB" id="A0A6A5TM32"/>
<dbReference type="GO" id="GO:0016705">
    <property type="term" value="F:oxidoreductase activity, acting on paired donors, with incorporation or reduction of molecular oxygen"/>
    <property type="evidence" value="ECO:0007669"/>
    <property type="project" value="InterPro"/>
</dbReference>
<dbReference type="InterPro" id="IPR002401">
    <property type="entry name" value="Cyt_P450_E_grp-I"/>
</dbReference>
<dbReference type="SUPFAM" id="SSF48264">
    <property type="entry name" value="Cytochrome P450"/>
    <property type="match status" value="1"/>
</dbReference>
<keyword evidence="5" id="KW-0349">Heme</keyword>
<evidence type="ECO:0000256" key="5">
    <source>
        <dbReference type="PIRSR" id="PIRSR602401-1"/>
    </source>
</evidence>
<dbReference type="Proteomes" id="UP000800035">
    <property type="component" value="Unassembled WGS sequence"/>
</dbReference>